<dbReference type="EMBL" id="LHXS01000043">
    <property type="protein sequence ID" value="KXA96782.1"/>
    <property type="molecule type" value="Genomic_DNA"/>
</dbReference>
<evidence type="ECO:0000259" key="1">
    <source>
        <dbReference type="Pfam" id="PF00534"/>
    </source>
</evidence>
<dbReference type="Pfam" id="PF00534">
    <property type="entry name" value="Glycos_transf_1"/>
    <property type="match status" value="1"/>
</dbReference>
<accession>A0A133URA3</accession>
<feature type="domain" description="Glycosyl transferase family 1" evidence="1">
    <location>
        <begin position="182"/>
        <end position="348"/>
    </location>
</feature>
<dbReference type="PANTHER" id="PTHR45947">
    <property type="entry name" value="SULFOQUINOVOSYL TRANSFERASE SQD2"/>
    <property type="match status" value="1"/>
</dbReference>
<dbReference type="InterPro" id="IPR050194">
    <property type="entry name" value="Glycosyltransferase_grp1"/>
</dbReference>
<dbReference type="PANTHER" id="PTHR45947:SF3">
    <property type="entry name" value="SULFOQUINOVOSYL TRANSFERASE SQD2"/>
    <property type="match status" value="1"/>
</dbReference>
<dbReference type="InterPro" id="IPR001296">
    <property type="entry name" value="Glyco_trans_1"/>
</dbReference>
<protein>
    <recommendedName>
        <fullName evidence="1">Glycosyl transferase family 1 domain-containing protein</fullName>
    </recommendedName>
</protein>
<dbReference type="AlphaFoldDB" id="A0A133URA3"/>
<proteinExistence type="predicted"/>
<evidence type="ECO:0000313" key="2">
    <source>
        <dbReference type="EMBL" id="KXA96782.1"/>
    </source>
</evidence>
<dbReference type="Proteomes" id="UP000070414">
    <property type="component" value="Unassembled WGS sequence"/>
</dbReference>
<sequence length="372" mass="43655">MKILYIKNTPLHFRRPFFKILDKKYKVKFIFTHIGLRKEINKANNILDEIRELNYSLKREYFDFLPHHGAALGIINDLLTEDYDLTVDRLDYHTVFSYIISKLTDSPLIITFGDWEETISSLKMKMIQVYRQVLKESDAILAISKKAYNYLISVGVKKEKIFIMPQASDFTLLEDEDFSYQEKEKEKSNNYKKILYVGRLLKRKGVHYLIQAFSKLTKEMEKIKLIIVGNGKFEEKLISLTEKIGIENKVTFKGYIKHEKLPIYYQMSDIFVFPAIKGEPWGFTINESMNFGTPVISTDAVASAHDLIENGENGYIIQRKNSDLLYNFLKKLLLNNKLRKKLGKNSKETVKNNYNYEEMLNVFDTAIKYVFE</sequence>
<dbReference type="SUPFAM" id="SSF53756">
    <property type="entry name" value="UDP-Glycosyltransferase/glycogen phosphorylase"/>
    <property type="match status" value="1"/>
</dbReference>
<reference evidence="2 3" key="1">
    <citation type="journal article" date="2016" name="Sci. Rep.">
        <title>Metabolic traits of an uncultured archaeal lineage -MSBL1- from brine pools of the Red Sea.</title>
        <authorList>
            <person name="Mwirichia R."/>
            <person name="Alam I."/>
            <person name="Rashid M."/>
            <person name="Vinu M."/>
            <person name="Ba-Alawi W."/>
            <person name="Anthony Kamau A."/>
            <person name="Kamanda Ngugi D."/>
            <person name="Goker M."/>
            <person name="Klenk H.P."/>
            <person name="Bajic V."/>
            <person name="Stingl U."/>
        </authorList>
    </citation>
    <scope>NUCLEOTIDE SEQUENCE [LARGE SCALE GENOMIC DNA]</scope>
    <source>
        <strain evidence="2">SCGC-AAA259I14</strain>
    </source>
</reference>
<dbReference type="Gene3D" id="3.40.50.2000">
    <property type="entry name" value="Glycogen Phosphorylase B"/>
    <property type="match status" value="2"/>
</dbReference>
<name>A0A133URA3_9EURY</name>
<keyword evidence="3" id="KW-1185">Reference proteome</keyword>
<organism evidence="2 3">
    <name type="scientific">candidate division MSBL1 archaeon SCGC-AAA259I14</name>
    <dbReference type="NCBI Taxonomy" id="1698268"/>
    <lineage>
        <taxon>Archaea</taxon>
        <taxon>Methanobacteriati</taxon>
        <taxon>Methanobacteriota</taxon>
        <taxon>candidate division MSBL1</taxon>
    </lineage>
</organism>
<evidence type="ECO:0000313" key="3">
    <source>
        <dbReference type="Proteomes" id="UP000070414"/>
    </source>
</evidence>
<gene>
    <name evidence="2" type="ORF">AKJ38_02625</name>
</gene>
<dbReference type="GO" id="GO:0016757">
    <property type="term" value="F:glycosyltransferase activity"/>
    <property type="evidence" value="ECO:0007669"/>
    <property type="project" value="InterPro"/>
</dbReference>
<comment type="caution">
    <text evidence="2">The sequence shown here is derived from an EMBL/GenBank/DDBJ whole genome shotgun (WGS) entry which is preliminary data.</text>
</comment>